<feature type="region of interest" description="Disordered" evidence="1">
    <location>
        <begin position="1"/>
        <end position="51"/>
    </location>
</feature>
<accession>A0AAD2PW59</accession>
<evidence type="ECO:0000256" key="1">
    <source>
        <dbReference type="SAM" id="MobiDB-lite"/>
    </source>
</evidence>
<evidence type="ECO:0000313" key="3">
    <source>
        <dbReference type="EMBL" id="CAJ1959403.1"/>
    </source>
</evidence>
<feature type="compositionally biased region" description="Pro residues" evidence="1">
    <location>
        <begin position="423"/>
        <end position="447"/>
    </location>
</feature>
<keyword evidence="2" id="KW-1133">Transmembrane helix</keyword>
<feature type="compositionally biased region" description="Gly residues" evidence="1">
    <location>
        <begin position="452"/>
        <end position="486"/>
    </location>
</feature>
<feature type="compositionally biased region" description="Polar residues" evidence="1">
    <location>
        <begin position="33"/>
        <end position="44"/>
    </location>
</feature>
<feature type="region of interest" description="Disordered" evidence="1">
    <location>
        <begin position="280"/>
        <end position="486"/>
    </location>
</feature>
<reference evidence="3" key="1">
    <citation type="submission" date="2023-08" db="EMBL/GenBank/DDBJ databases">
        <authorList>
            <person name="Audoor S."/>
            <person name="Bilcke G."/>
        </authorList>
    </citation>
    <scope>NUCLEOTIDE SEQUENCE</scope>
</reference>
<sequence length="486" mass="51277">MGAADSQDDARNEESKKRDEINLNQEIKMPKNLLQSDSNQPTNAKQREDDLSYNCVNDPLEAIPGRNSGSIHPSRLSMMHENLDHGVLQKENPAQYVSHPSRLAVMNENQDHSVLQKESPMVQEKVHSDIEASTCIGTGSTRISHPGAFYMGEMTQFESLNEAVTNGCGISDISSDSSSTENGSSNESQLIIVPRASVVGKSGDYEEATSDRIFNIPVVYAVRNGPHTTRRRTFGCCGVLGCLAIVALLWTVIHMLLEGNQAVLSVPVYITNAPTPALEHNASNGNDTPVGSLSTAIPTSPNSIDTFIGTQAPSEAKGDIFAFPSPSPMHNDQPVPSPNRSPTRNPTPEPTSSSLPEWTPNPTARPTRFPTPGPTPGPTPEPTRRAVSASTPTRNPTRRPTRQPTRATTPRPTLTPTRQLTPRPAPRPSPNPTRRPAPNPEPRPPPPDGDRNGGGGSGEGGGDGGGGGGGGNSGGGGGGGGGRGGR</sequence>
<proteinExistence type="predicted"/>
<feature type="transmembrane region" description="Helical" evidence="2">
    <location>
        <begin position="233"/>
        <end position="257"/>
    </location>
</feature>
<name>A0AAD2PW59_9STRA</name>
<dbReference type="Proteomes" id="UP001295423">
    <property type="component" value="Unassembled WGS sequence"/>
</dbReference>
<protein>
    <submittedName>
        <fullName evidence="3">Uncharacterized protein</fullName>
    </submittedName>
</protein>
<dbReference type="AlphaFoldDB" id="A0AAD2PW59"/>
<dbReference type="EMBL" id="CAKOGP040001992">
    <property type="protein sequence ID" value="CAJ1959403.1"/>
    <property type="molecule type" value="Genomic_DNA"/>
</dbReference>
<feature type="compositionally biased region" description="Low complexity" evidence="1">
    <location>
        <begin position="350"/>
        <end position="368"/>
    </location>
</feature>
<feature type="compositionally biased region" description="Pro residues" evidence="1">
    <location>
        <begin position="335"/>
        <end position="349"/>
    </location>
</feature>
<organism evidence="3 4">
    <name type="scientific">Cylindrotheca closterium</name>
    <dbReference type="NCBI Taxonomy" id="2856"/>
    <lineage>
        <taxon>Eukaryota</taxon>
        <taxon>Sar</taxon>
        <taxon>Stramenopiles</taxon>
        <taxon>Ochrophyta</taxon>
        <taxon>Bacillariophyta</taxon>
        <taxon>Bacillariophyceae</taxon>
        <taxon>Bacillariophycidae</taxon>
        <taxon>Bacillariales</taxon>
        <taxon>Bacillariaceae</taxon>
        <taxon>Cylindrotheca</taxon>
    </lineage>
</organism>
<feature type="compositionally biased region" description="Pro residues" evidence="1">
    <location>
        <begin position="369"/>
        <end position="381"/>
    </location>
</feature>
<keyword evidence="2" id="KW-0812">Transmembrane</keyword>
<evidence type="ECO:0000256" key="2">
    <source>
        <dbReference type="SAM" id="Phobius"/>
    </source>
</evidence>
<keyword evidence="2" id="KW-0472">Membrane</keyword>
<feature type="compositionally biased region" description="Basic and acidic residues" evidence="1">
    <location>
        <begin position="8"/>
        <end position="21"/>
    </location>
</feature>
<keyword evidence="4" id="KW-1185">Reference proteome</keyword>
<feature type="compositionally biased region" description="Polar residues" evidence="1">
    <location>
        <begin position="281"/>
        <end position="313"/>
    </location>
</feature>
<gene>
    <name evidence="3" type="ORF">CYCCA115_LOCUS17825</name>
</gene>
<comment type="caution">
    <text evidence="3">The sequence shown here is derived from an EMBL/GenBank/DDBJ whole genome shotgun (WGS) entry which is preliminary data.</text>
</comment>
<feature type="compositionally biased region" description="Low complexity" evidence="1">
    <location>
        <begin position="402"/>
        <end position="422"/>
    </location>
</feature>
<evidence type="ECO:0000313" key="4">
    <source>
        <dbReference type="Proteomes" id="UP001295423"/>
    </source>
</evidence>